<sequence length="548" mass="58790">MRSILKKIIPFAAAVCIAALSGGYCHAAPAIPEEVRIGLFFQGTQAGSVTIGAENGLKIGAYNDGSFKMLCEYNSNEKITVRKDAYYVSSNGDLKEYDPDSSQAASGEKTGPFHVQVGEDCEDYAEAVRQAEMMKQKGIPAYPVYSGKWQVWVGFYSDSKTARSAITVGISAILGQGSYSVIEPASNRIILTDSGKNTVLMFNGSTEKLRIDPMGNDNEALFSLNGKRYRGGLEAVRLAGSDMTIINVVPFEQYLYGVVPCEIGAYPAKEAIKAQAVAARTYAMVSMGQHGKLGFDLCATQHCQVYGGADKEAAACTNAVNETKGKIVTYDGRPAQTLYFASSGGRTEDSENVWGGSFPYLKSVEDKYELTNSANYYWTKSYSNSELSNIIKSKGRDLGSITGVSVLQYTAAGRALEVQVEGTNDKYIYIREAFKSALGLKSGMFTISTDADISARKSDNATIKLQAAGKKAVSSSGIKTVGTNTKVTVMGADGVKKTFAAYPTGYVFTGKGWGHGVGMSQEGAMGMAEAGFTYDQILEYYYTGAKVE</sequence>
<proteinExistence type="predicted"/>
<evidence type="ECO:0000256" key="1">
    <source>
        <dbReference type="SAM" id="SignalP"/>
    </source>
</evidence>
<name>A0A369AWS5_9FIRM</name>
<dbReference type="InterPro" id="IPR013693">
    <property type="entry name" value="SpoIID/LytB_N"/>
</dbReference>
<reference evidence="3 4" key="1">
    <citation type="submission" date="2018-07" db="EMBL/GenBank/DDBJ databases">
        <title>Genomic Encyclopedia of Type Strains, Phase IV (KMG-IV): sequencing the most valuable type-strain genomes for metagenomic binning, comparative biology and taxonomic classification.</title>
        <authorList>
            <person name="Goeker M."/>
        </authorList>
    </citation>
    <scope>NUCLEOTIDE SEQUENCE [LARGE SCALE GENOMIC DNA]</scope>
    <source>
        <strain evidence="3 4">DSM 27016</strain>
    </source>
</reference>
<dbReference type="NCBIfam" id="TIGR02669">
    <property type="entry name" value="SpoIID_LytB"/>
    <property type="match status" value="1"/>
</dbReference>
<dbReference type="AlphaFoldDB" id="A0A369AWS5"/>
<dbReference type="InterPro" id="IPR051922">
    <property type="entry name" value="Bact_Sporulation_Assoc"/>
</dbReference>
<dbReference type="Pfam" id="PF08486">
    <property type="entry name" value="SpoIID"/>
    <property type="match status" value="1"/>
</dbReference>
<evidence type="ECO:0000313" key="3">
    <source>
        <dbReference type="EMBL" id="RCX13832.1"/>
    </source>
</evidence>
<dbReference type="GO" id="GO:0030435">
    <property type="term" value="P:sporulation resulting in formation of a cellular spore"/>
    <property type="evidence" value="ECO:0007669"/>
    <property type="project" value="InterPro"/>
</dbReference>
<comment type="caution">
    <text evidence="3">The sequence shown here is derived from an EMBL/GenBank/DDBJ whole genome shotgun (WGS) entry which is preliminary data.</text>
</comment>
<dbReference type="OrthoDB" id="9794671at2"/>
<feature type="domain" description="Sporulation stage II protein D amidase enhancer LytB N-terminal" evidence="2">
    <location>
        <begin position="241"/>
        <end position="330"/>
    </location>
</feature>
<dbReference type="Proteomes" id="UP000253034">
    <property type="component" value="Unassembled WGS sequence"/>
</dbReference>
<gene>
    <name evidence="3" type="ORF">DFR58_11666</name>
</gene>
<dbReference type="PANTHER" id="PTHR30032">
    <property type="entry name" value="N-ACETYLMURAMOYL-L-ALANINE AMIDASE-RELATED"/>
    <property type="match status" value="1"/>
</dbReference>
<evidence type="ECO:0000313" key="4">
    <source>
        <dbReference type="Proteomes" id="UP000253034"/>
    </source>
</evidence>
<organism evidence="3 4">
    <name type="scientific">Anaerobacterium chartisolvens</name>
    <dbReference type="NCBI Taxonomy" id="1297424"/>
    <lineage>
        <taxon>Bacteria</taxon>
        <taxon>Bacillati</taxon>
        <taxon>Bacillota</taxon>
        <taxon>Clostridia</taxon>
        <taxon>Eubacteriales</taxon>
        <taxon>Oscillospiraceae</taxon>
        <taxon>Anaerobacterium</taxon>
    </lineage>
</organism>
<dbReference type="EMBL" id="QPJT01000016">
    <property type="protein sequence ID" value="RCX13832.1"/>
    <property type="molecule type" value="Genomic_DNA"/>
</dbReference>
<protein>
    <submittedName>
        <fullName evidence="3">Stage II sporulation protein D</fullName>
    </submittedName>
</protein>
<feature type="signal peptide" evidence="1">
    <location>
        <begin position="1"/>
        <end position="27"/>
    </location>
</feature>
<dbReference type="InterPro" id="IPR013486">
    <property type="entry name" value="SpoIID/LytB"/>
</dbReference>
<accession>A0A369AWS5</accession>
<dbReference type="PANTHER" id="PTHR30032:SF4">
    <property type="entry name" value="AMIDASE ENHANCER"/>
    <property type="match status" value="1"/>
</dbReference>
<dbReference type="RefSeq" id="WP_114298469.1">
    <property type="nucleotide sequence ID" value="NZ_QPJT01000016.1"/>
</dbReference>
<feature type="chain" id="PRO_5016670182" evidence="1">
    <location>
        <begin position="28"/>
        <end position="548"/>
    </location>
</feature>
<keyword evidence="1" id="KW-0732">Signal</keyword>
<evidence type="ECO:0000259" key="2">
    <source>
        <dbReference type="Pfam" id="PF08486"/>
    </source>
</evidence>
<dbReference type="GO" id="GO:0030288">
    <property type="term" value="C:outer membrane-bounded periplasmic space"/>
    <property type="evidence" value="ECO:0007669"/>
    <property type="project" value="TreeGrafter"/>
</dbReference>
<keyword evidence="4" id="KW-1185">Reference proteome</keyword>